<dbReference type="InterPro" id="IPR027417">
    <property type="entry name" value="P-loop_NTPase"/>
</dbReference>
<keyword evidence="7 8" id="KW-0472">Membrane</keyword>
<evidence type="ECO:0000256" key="4">
    <source>
        <dbReference type="ARBA" id="ARBA00022741"/>
    </source>
</evidence>
<keyword evidence="4" id="KW-0547">Nucleotide-binding</keyword>
<keyword evidence="3 8" id="KW-0812">Transmembrane</keyword>
<dbReference type="PROSITE" id="PS00211">
    <property type="entry name" value="ABC_TRANSPORTER_1"/>
    <property type="match status" value="1"/>
</dbReference>
<feature type="domain" description="ABC transporter" evidence="9">
    <location>
        <begin position="56"/>
        <end position="288"/>
    </location>
</feature>
<keyword evidence="6 8" id="KW-1133">Transmembrane helix</keyword>
<dbReference type="OrthoDB" id="422637at2759"/>
<evidence type="ECO:0000256" key="2">
    <source>
        <dbReference type="ARBA" id="ARBA00022448"/>
    </source>
</evidence>
<reference evidence="10" key="1">
    <citation type="submission" date="2022-11" db="EMBL/GenBank/DDBJ databases">
        <authorList>
            <person name="Kikuchi T."/>
        </authorList>
    </citation>
    <scope>NUCLEOTIDE SEQUENCE</scope>
    <source>
        <strain evidence="10">PS1010</strain>
    </source>
</reference>
<evidence type="ECO:0000313" key="10">
    <source>
        <dbReference type="EMBL" id="CAI5452559.1"/>
    </source>
</evidence>
<organism evidence="10 11">
    <name type="scientific">Caenorhabditis angaria</name>
    <dbReference type="NCBI Taxonomy" id="860376"/>
    <lineage>
        <taxon>Eukaryota</taxon>
        <taxon>Metazoa</taxon>
        <taxon>Ecdysozoa</taxon>
        <taxon>Nematoda</taxon>
        <taxon>Chromadorea</taxon>
        <taxon>Rhabditida</taxon>
        <taxon>Rhabditina</taxon>
        <taxon>Rhabditomorpha</taxon>
        <taxon>Rhabditoidea</taxon>
        <taxon>Rhabditidae</taxon>
        <taxon>Peloderinae</taxon>
        <taxon>Caenorhabditis</taxon>
    </lineage>
</organism>
<evidence type="ECO:0000256" key="5">
    <source>
        <dbReference type="ARBA" id="ARBA00022840"/>
    </source>
</evidence>
<gene>
    <name evidence="10" type="ORF">CAMP_LOCUS15196</name>
</gene>
<dbReference type="Gene3D" id="3.40.50.300">
    <property type="entry name" value="P-loop containing nucleotide triphosphate hydrolases"/>
    <property type="match status" value="1"/>
</dbReference>
<dbReference type="InterPro" id="IPR003593">
    <property type="entry name" value="AAA+_ATPase"/>
</dbReference>
<dbReference type="InterPro" id="IPR050835">
    <property type="entry name" value="ABC_transporter_sub-D"/>
</dbReference>
<dbReference type="GO" id="GO:0005778">
    <property type="term" value="C:peroxisomal membrane"/>
    <property type="evidence" value="ECO:0007669"/>
    <property type="project" value="TreeGrafter"/>
</dbReference>
<evidence type="ECO:0000256" key="3">
    <source>
        <dbReference type="ARBA" id="ARBA00022692"/>
    </source>
</evidence>
<dbReference type="GO" id="GO:0042760">
    <property type="term" value="P:very long-chain fatty acid catabolic process"/>
    <property type="evidence" value="ECO:0007669"/>
    <property type="project" value="TreeGrafter"/>
</dbReference>
<dbReference type="Pfam" id="PF00005">
    <property type="entry name" value="ABC_tran"/>
    <property type="match status" value="1"/>
</dbReference>
<keyword evidence="11" id="KW-1185">Reference proteome</keyword>
<dbReference type="AlphaFoldDB" id="A0A9P1N7F5"/>
<dbReference type="PANTHER" id="PTHR11384">
    <property type="entry name" value="ATP-BINDING CASSETTE, SUB-FAMILY D MEMBER"/>
    <property type="match status" value="1"/>
</dbReference>
<comment type="caution">
    <text evidence="10">The sequence shown here is derived from an EMBL/GenBank/DDBJ whole genome shotgun (WGS) entry which is preliminary data.</text>
</comment>
<dbReference type="PANTHER" id="PTHR11384:SF65">
    <property type="entry name" value="ABC TRANSPORTER DOMAIN-CONTAINING PROTEIN"/>
    <property type="match status" value="1"/>
</dbReference>
<evidence type="ECO:0000259" key="9">
    <source>
        <dbReference type="PROSITE" id="PS50893"/>
    </source>
</evidence>
<accession>A0A9P1N7F5</accession>
<comment type="similarity">
    <text evidence="1">Belongs to the ABC transporter superfamily. ABCD family. Peroxisomal fatty acyl CoA transporter (TC 3.A.1.203) subfamily.</text>
</comment>
<proteinExistence type="inferred from homology"/>
<dbReference type="Proteomes" id="UP001152747">
    <property type="component" value="Unassembled WGS sequence"/>
</dbReference>
<dbReference type="GO" id="GO:0005324">
    <property type="term" value="F:long-chain fatty acid transmembrane transporter activity"/>
    <property type="evidence" value="ECO:0007669"/>
    <property type="project" value="TreeGrafter"/>
</dbReference>
<evidence type="ECO:0000313" key="11">
    <source>
        <dbReference type="Proteomes" id="UP001152747"/>
    </source>
</evidence>
<evidence type="ECO:0000256" key="6">
    <source>
        <dbReference type="ARBA" id="ARBA00022989"/>
    </source>
</evidence>
<evidence type="ECO:0000256" key="8">
    <source>
        <dbReference type="SAM" id="Phobius"/>
    </source>
</evidence>
<keyword evidence="2" id="KW-0813">Transport</keyword>
<dbReference type="InterPro" id="IPR025662">
    <property type="entry name" value="Sigma_54_int_dom_ATP-bd_1"/>
</dbReference>
<dbReference type="GO" id="GO:0005524">
    <property type="term" value="F:ATP binding"/>
    <property type="evidence" value="ECO:0007669"/>
    <property type="project" value="UniProtKB-KW"/>
</dbReference>
<dbReference type="GO" id="GO:0015910">
    <property type="term" value="P:long-chain fatty acid import into peroxisome"/>
    <property type="evidence" value="ECO:0007669"/>
    <property type="project" value="TreeGrafter"/>
</dbReference>
<keyword evidence="5" id="KW-0067">ATP-binding</keyword>
<dbReference type="InterPro" id="IPR017871">
    <property type="entry name" value="ABC_transporter-like_CS"/>
</dbReference>
<sequence length="358" mass="40572">MNLGEMGGYVLRISELVDAAKLKNDGCGGCDNQALEIADKLTGRNIENQETTKNLLEVEHLLITPPTNPHVAIINNLTFELPLNQSLLITGESGVGKTSILRAISGLWPHQGILRKGFESAYFLPQRPYFPVGRLSLKQQLVFPNTFTNTSTIIDEQIVKLLHELKLAHLLTLVGHLEDSVDFEWQETLSPGEQQRLVFARMILSNPSVVFLDEASCNVDEQLEQKMFEILQRSNINYITVGHRQSLRSYHNYELRIPMRLIVRVIIFLAILTALISAASIDNKLRKIGCNVWTYNCKYKSNDANKIFCEMTCDKSNIVPYLRMYSIGFITVFIKVIVSNWTGMVRLEMIEELEAELG</sequence>
<dbReference type="CDD" id="cd03223">
    <property type="entry name" value="ABCD_peroxisomal_ALDP"/>
    <property type="match status" value="1"/>
</dbReference>
<dbReference type="GO" id="GO:0006635">
    <property type="term" value="P:fatty acid beta-oxidation"/>
    <property type="evidence" value="ECO:0007669"/>
    <property type="project" value="TreeGrafter"/>
</dbReference>
<name>A0A9P1N7F5_9PELO</name>
<dbReference type="GO" id="GO:0042626">
    <property type="term" value="F:ATPase-coupled transmembrane transporter activity"/>
    <property type="evidence" value="ECO:0007669"/>
    <property type="project" value="TreeGrafter"/>
</dbReference>
<evidence type="ECO:0000256" key="1">
    <source>
        <dbReference type="ARBA" id="ARBA00008575"/>
    </source>
</evidence>
<feature type="transmembrane region" description="Helical" evidence="8">
    <location>
        <begin position="261"/>
        <end position="281"/>
    </location>
</feature>
<dbReference type="SUPFAM" id="SSF52540">
    <property type="entry name" value="P-loop containing nucleoside triphosphate hydrolases"/>
    <property type="match status" value="1"/>
</dbReference>
<dbReference type="PROSITE" id="PS50893">
    <property type="entry name" value="ABC_TRANSPORTER_2"/>
    <property type="match status" value="1"/>
</dbReference>
<feature type="transmembrane region" description="Helical" evidence="8">
    <location>
        <begin position="324"/>
        <end position="343"/>
    </location>
</feature>
<dbReference type="SMART" id="SM00382">
    <property type="entry name" value="AAA"/>
    <property type="match status" value="1"/>
</dbReference>
<protein>
    <recommendedName>
        <fullName evidence="9">ABC transporter domain-containing protein</fullName>
    </recommendedName>
</protein>
<dbReference type="InterPro" id="IPR003439">
    <property type="entry name" value="ABC_transporter-like_ATP-bd"/>
</dbReference>
<evidence type="ECO:0000256" key="7">
    <source>
        <dbReference type="ARBA" id="ARBA00023136"/>
    </source>
</evidence>
<dbReference type="GO" id="GO:0016887">
    <property type="term" value="F:ATP hydrolysis activity"/>
    <property type="evidence" value="ECO:0007669"/>
    <property type="project" value="InterPro"/>
</dbReference>
<dbReference type="EMBL" id="CANHGI010000005">
    <property type="protein sequence ID" value="CAI5452559.1"/>
    <property type="molecule type" value="Genomic_DNA"/>
</dbReference>
<dbReference type="GO" id="GO:0007031">
    <property type="term" value="P:peroxisome organization"/>
    <property type="evidence" value="ECO:0007669"/>
    <property type="project" value="TreeGrafter"/>
</dbReference>
<dbReference type="PROSITE" id="PS00675">
    <property type="entry name" value="SIGMA54_INTERACT_1"/>
    <property type="match status" value="1"/>
</dbReference>